<name>A0A8H6MHF2_9AGAR</name>
<proteinExistence type="predicted"/>
<feature type="region of interest" description="Disordered" evidence="1">
    <location>
        <begin position="145"/>
        <end position="166"/>
    </location>
</feature>
<gene>
    <name evidence="2" type="ORF">DFP72DRAFT_866312</name>
</gene>
<evidence type="ECO:0000313" key="3">
    <source>
        <dbReference type="Proteomes" id="UP000521943"/>
    </source>
</evidence>
<evidence type="ECO:0000256" key="1">
    <source>
        <dbReference type="SAM" id="MobiDB-lite"/>
    </source>
</evidence>
<dbReference type="Proteomes" id="UP000521943">
    <property type="component" value="Unassembled WGS sequence"/>
</dbReference>
<reference evidence="2 3" key="1">
    <citation type="submission" date="2020-07" db="EMBL/GenBank/DDBJ databases">
        <title>Comparative genomics of pyrophilous fungi reveals a link between fire events and developmental genes.</title>
        <authorList>
            <consortium name="DOE Joint Genome Institute"/>
            <person name="Steindorff A.S."/>
            <person name="Carver A."/>
            <person name="Calhoun S."/>
            <person name="Stillman K."/>
            <person name="Liu H."/>
            <person name="Lipzen A."/>
            <person name="Pangilinan J."/>
            <person name="Labutti K."/>
            <person name="Bruns T.D."/>
            <person name="Grigoriev I.V."/>
        </authorList>
    </citation>
    <scope>NUCLEOTIDE SEQUENCE [LARGE SCALE GENOMIC DNA]</scope>
    <source>
        <strain evidence="2 3">CBS 144469</strain>
    </source>
</reference>
<keyword evidence="3" id="KW-1185">Reference proteome</keyword>
<sequence>MASRPPVYILVAHQAASQPVSSSNLRHPAIQYHYSDDPPLALLPQHPGEHVLVFNYDDAAPTVHSISEDLIVTGLKVEDAPGAAVASADDGDGKDDRMFIIEALRDDRTESTSPYEERKSAGSLLAQFKRRNLMIRNALRYPADGPASSMVSEPPAFTTVSPNTNH</sequence>
<organism evidence="2 3">
    <name type="scientific">Ephemerocybe angulata</name>
    <dbReference type="NCBI Taxonomy" id="980116"/>
    <lineage>
        <taxon>Eukaryota</taxon>
        <taxon>Fungi</taxon>
        <taxon>Dikarya</taxon>
        <taxon>Basidiomycota</taxon>
        <taxon>Agaricomycotina</taxon>
        <taxon>Agaricomycetes</taxon>
        <taxon>Agaricomycetidae</taxon>
        <taxon>Agaricales</taxon>
        <taxon>Agaricineae</taxon>
        <taxon>Psathyrellaceae</taxon>
        <taxon>Ephemerocybe</taxon>
    </lineage>
</organism>
<dbReference type="AlphaFoldDB" id="A0A8H6MHF2"/>
<comment type="caution">
    <text evidence="2">The sequence shown here is derived from an EMBL/GenBank/DDBJ whole genome shotgun (WGS) entry which is preliminary data.</text>
</comment>
<dbReference type="OrthoDB" id="3192267at2759"/>
<accession>A0A8H6MHF2</accession>
<protein>
    <submittedName>
        <fullName evidence="2">Uncharacterized protein</fullName>
    </submittedName>
</protein>
<dbReference type="EMBL" id="JACGCI010000001">
    <property type="protein sequence ID" value="KAF6766371.1"/>
    <property type="molecule type" value="Genomic_DNA"/>
</dbReference>
<evidence type="ECO:0000313" key="2">
    <source>
        <dbReference type="EMBL" id="KAF6766371.1"/>
    </source>
</evidence>